<dbReference type="Pfam" id="PF00202">
    <property type="entry name" value="Aminotran_3"/>
    <property type="match status" value="1"/>
</dbReference>
<evidence type="ECO:0000256" key="7">
    <source>
        <dbReference type="ARBA" id="ARBA00023244"/>
    </source>
</evidence>
<dbReference type="CDD" id="cd00610">
    <property type="entry name" value="OAT_like"/>
    <property type="match status" value="1"/>
</dbReference>
<dbReference type="Proteomes" id="UP000321805">
    <property type="component" value="Chromosome"/>
</dbReference>
<dbReference type="EC" id="5.4.3.8" evidence="8"/>
<dbReference type="RefSeq" id="WP_146916387.1">
    <property type="nucleotide sequence ID" value="NZ_CP042430.1"/>
</dbReference>
<comment type="similarity">
    <text evidence="4 8">Belongs to the class-III pyridoxal-phosphate-dependent aminotransferase family. HemL subfamily.</text>
</comment>
<evidence type="ECO:0000256" key="2">
    <source>
        <dbReference type="ARBA" id="ARBA00001933"/>
    </source>
</evidence>
<protein>
    <recommendedName>
        <fullName evidence="8">Glutamate-1-semialdehyde 2,1-aminomutase</fullName>
        <shortName evidence="8">GSA</shortName>
        <ecNumber evidence="8">5.4.3.8</ecNumber>
    </recommendedName>
    <alternativeName>
        <fullName evidence="8">Glutamate-1-semialdehyde aminotransferase</fullName>
        <shortName evidence="8">GSA-AT</shortName>
    </alternativeName>
</protein>
<evidence type="ECO:0000256" key="6">
    <source>
        <dbReference type="ARBA" id="ARBA00023235"/>
    </source>
</evidence>
<dbReference type="InterPro" id="IPR015421">
    <property type="entry name" value="PyrdxlP-dep_Trfase_major"/>
</dbReference>
<keyword evidence="5 8" id="KW-0663">Pyridoxal phosphate</keyword>
<dbReference type="PANTHER" id="PTHR43713:SF3">
    <property type="entry name" value="GLUTAMATE-1-SEMIALDEHYDE 2,1-AMINOMUTASE 1, CHLOROPLASTIC-RELATED"/>
    <property type="match status" value="1"/>
</dbReference>
<evidence type="ECO:0000313" key="9">
    <source>
        <dbReference type="EMBL" id="QEC46777.1"/>
    </source>
</evidence>
<dbReference type="GO" id="GO:0030170">
    <property type="term" value="F:pyridoxal phosphate binding"/>
    <property type="evidence" value="ECO:0007669"/>
    <property type="project" value="InterPro"/>
</dbReference>
<dbReference type="GO" id="GO:0042286">
    <property type="term" value="F:glutamate-1-semialdehyde 2,1-aminomutase activity"/>
    <property type="evidence" value="ECO:0007669"/>
    <property type="project" value="UniProtKB-UniRule"/>
</dbReference>
<dbReference type="InterPro" id="IPR049704">
    <property type="entry name" value="Aminotrans_3_PPA_site"/>
</dbReference>
<dbReference type="FunFam" id="3.40.640.10:FF:000021">
    <property type="entry name" value="Glutamate-1-semialdehyde 2,1-aminomutase"/>
    <property type="match status" value="1"/>
</dbReference>
<keyword evidence="6 8" id="KW-0413">Isomerase</keyword>
<evidence type="ECO:0000256" key="8">
    <source>
        <dbReference type="HAMAP-Rule" id="MF_00375"/>
    </source>
</evidence>
<dbReference type="PROSITE" id="PS00600">
    <property type="entry name" value="AA_TRANSFER_CLASS_3"/>
    <property type="match status" value="1"/>
</dbReference>
<comment type="subcellular location">
    <subcellularLocation>
        <location evidence="8">Cytoplasm</location>
    </subcellularLocation>
</comment>
<dbReference type="KEGG" id="bsol:FSW04_03700"/>
<sequence length="430" mass="44636">MSVSITDAKSAELYARAVQRLPGGVNSPVRAMRAIGRDPIFVDRAEGAELVDVDGNRYIDYVCSWGPLVHGHAHPEILAAIIDAAHRGTTFGAPTAGEIDLAEEVGRRMPAVEMLRMTSSGTEAAMSAIRLARAATGRTTLLKFAGAYHGHVDGLLARAGSGLATAGIPTSPGVPPSAAHETIIVDWNDGEAVARACAEHEFAAILAEPYPANMGLVPPVEGFLQLLRNQADDNGALLVFDEVITGFRVGPGGAQERDGVQPDLTVMGKVIGGGLPAAAFGGARSLMEHIAPAGDVYQAGTLSGNPLAVAAGMATLRMLDEPAYLRLGATTEALAGGLRDAAAVVGVPVSVVSVPGLLTVFFSETPPRDYPAAQACDLDGYAAWCRALLARGVYPPPSQFEAWFPSLAHTSEHLDRTLDAVHAAFAELAG</sequence>
<dbReference type="InterPro" id="IPR004639">
    <property type="entry name" value="4pyrrol_synth_GluAld_NH2Trfase"/>
</dbReference>
<evidence type="ECO:0000256" key="3">
    <source>
        <dbReference type="ARBA" id="ARBA00004819"/>
    </source>
</evidence>
<dbReference type="NCBIfam" id="NF000818">
    <property type="entry name" value="PRK00062.1"/>
    <property type="match status" value="1"/>
</dbReference>
<keyword evidence="10" id="KW-1185">Reference proteome</keyword>
<comment type="pathway">
    <text evidence="3">Porphyrin-containing compound metabolism; protoporphyrin-IX biosynthesis; 5-aminolevulinate from L-glutamyl-tRNA(Glu): step 2/2.</text>
</comment>
<dbReference type="NCBIfam" id="TIGR00713">
    <property type="entry name" value="hemL"/>
    <property type="match status" value="1"/>
</dbReference>
<dbReference type="UniPathway" id="UPA00251">
    <property type="reaction ID" value="UER00317"/>
</dbReference>
<keyword evidence="7 8" id="KW-0627">Porphyrin biosynthesis</keyword>
<dbReference type="InterPro" id="IPR015424">
    <property type="entry name" value="PyrdxlP-dep_Trfase"/>
</dbReference>
<dbReference type="GO" id="GO:0006782">
    <property type="term" value="P:protoporphyrinogen IX biosynthetic process"/>
    <property type="evidence" value="ECO:0007669"/>
    <property type="project" value="UniProtKB-UniRule"/>
</dbReference>
<dbReference type="SUPFAM" id="SSF53383">
    <property type="entry name" value="PLP-dependent transferases"/>
    <property type="match status" value="1"/>
</dbReference>
<dbReference type="GO" id="GO:0005737">
    <property type="term" value="C:cytoplasm"/>
    <property type="evidence" value="ECO:0007669"/>
    <property type="project" value="UniProtKB-SubCell"/>
</dbReference>
<gene>
    <name evidence="8 9" type="primary">hemL</name>
    <name evidence="9" type="ORF">FSW04_03700</name>
</gene>
<dbReference type="HAMAP" id="MF_00375">
    <property type="entry name" value="HemL_aminotrans_3"/>
    <property type="match status" value="1"/>
</dbReference>
<comment type="subunit">
    <text evidence="8">Homodimer.</text>
</comment>
<evidence type="ECO:0000256" key="5">
    <source>
        <dbReference type="ARBA" id="ARBA00022898"/>
    </source>
</evidence>
<keyword evidence="8" id="KW-0963">Cytoplasm</keyword>
<comment type="catalytic activity">
    <reaction evidence="1 8">
        <text>(S)-4-amino-5-oxopentanoate = 5-aminolevulinate</text>
        <dbReference type="Rhea" id="RHEA:14265"/>
        <dbReference type="ChEBI" id="CHEBI:57501"/>
        <dbReference type="ChEBI" id="CHEBI:356416"/>
        <dbReference type="EC" id="5.4.3.8"/>
    </reaction>
</comment>
<dbReference type="GO" id="GO:0008483">
    <property type="term" value="F:transaminase activity"/>
    <property type="evidence" value="ECO:0007669"/>
    <property type="project" value="InterPro"/>
</dbReference>
<accession>A0A5B8U1C6</accession>
<organism evidence="9 10">
    <name type="scientific">Baekduia soli</name>
    <dbReference type="NCBI Taxonomy" id="496014"/>
    <lineage>
        <taxon>Bacteria</taxon>
        <taxon>Bacillati</taxon>
        <taxon>Actinomycetota</taxon>
        <taxon>Thermoleophilia</taxon>
        <taxon>Solirubrobacterales</taxon>
        <taxon>Baekduiaceae</taxon>
        <taxon>Baekduia</taxon>
    </lineage>
</organism>
<name>A0A5B8U1C6_9ACTN</name>
<evidence type="ECO:0000256" key="4">
    <source>
        <dbReference type="ARBA" id="ARBA00008981"/>
    </source>
</evidence>
<reference evidence="9 10" key="1">
    <citation type="journal article" date="2018" name="J. Microbiol.">
        <title>Baekduia soli gen. nov., sp. nov., a novel bacterium isolated from the soil of Baekdu Mountain and proposal of a novel family name, Baekduiaceae fam. nov.</title>
        <authorList>
            <person name="An D.S."/>
            <person name="Siddiqi M.Z."/>
            <person name="Kim K.H."/>
            <person name="Yu H.S."/>
            <person name="Im W.T."/>
        </authorList>
    </citation>
    <scope>NUCLEOTIDE SEQUENCE [LARGE SCALE GENOMIC DNA]</scope>
    <source>
        <strain evidence="9 10">BR7-21</strain>
    </source>
</reference>
<dbReference type="OrthoDB" id="9801052at2"/>
<dbReference type="Gene3D" id="3.40.640.10">
    <property type="entry name" value="Type I PLP-dependent aspartate aminotransferase-like (Major domain)"/>
    <property type="match status" value="1"/>
</dbReference>
<evidence type="ECO:0000313" key="10">
    <source>
        <dbReference type="Proteomes" id="UP000321805"/>
    </source>
</evidence>
<feature type="modified residue" description="N6-(pyridoxal phosphate)lysine" evidence="8">
    <location>
        <position position="269"/>
    </location>
</feature>
<dbReference type="PANTHER" id="PTHR43713">
    <property type="entry name" value="GLUTAMATE-1-SEMIALDEHYDE 2,1-AMINOMUTASE"/>
    <property type="match status" value="1"/>
</dbReference>
<dbReference type="InterPro" id="IPR015422">
    <property type="entry name" value="PyrdxlP-dep_Trfase_small"/>
</dbReference>
<comment type="cofactor">
    <cofactor evidence="2 8">
        <name>pyridoxal 5'-phosphate</name>
        <dbReference type="ChEBI" id="CHEBI:597326"/>
    </cofactor>
</comment>
<dbReference type="EMBL" id="CP042430">
    <property type="protein sequence ID" value="QEC46777.1"/>
    <property type="molecule type" value="Genomic_DNA"/>
</dbReference>
<dbReference type="AlphaFoldDB" id="A0A5B8U1C6"/>
<dbReference type="InterPro" id="IPR005814">
    <property type="entry name" value="Aminotrans_3"/>
</dbReference>
<proteinExistence type="inferred from homology"/>
<dbReference type="Gene3D" id="3.90.1150.10">
    <property type="entry name" value="Aspartate Aminotransferase, domain 1"/>
    <property type="match status" value="1"/>
</dbReference>
<evidence type="ECO:0000256" key="1">
    <source>
        <dbReference type="ARBA" id="ARBA00001579"/>
    </source>
</evidence>